<evidence type="ECO:0000256" key="1">
    <source>
        <dbReference type="ARBA" id="ARBA00010203"/>
    </source>
</evidence>
<keyword evidence="3 10" id="KW-0489">Methyltransferase</keyword>
<evidence type="ECO:0000256" key="5">
    <source>
        <dbReference type="ARBA" id="ARBA00022691"/>
    </source>
</evidence>
<keyword evidence="5" id="KW-0949">S-adenosyl-L-methionine</keyword>
<reference evidence="10" key="1">
    <citation type="journal article" date="2015" name="Proc. Natl. Acad. Sci. U.S.A.">
        <title>Networks of energetic and metabolic interactions define dynamics in microbial communities.</title>
        <authorList>
            <person name="Embree M."/>
            <person name="Liu J.K."/>
            <person name="Al-Bassam M.M."/>
            <person name="Zengler K."/>
        </authorList>
    </citation>
    <scope>NUCLEOTIDE SEQUENCE</scope>
</reference>
<comment type="caution">
    <text evidence="10">The sequence shown here is derived from an EMBL/GenBank/DDBJ whole genome shotgun (WGS) entry which is preliminary data.</text>
</comment>
<dbReference type="EC" id="2.1.1.113" evidence="2"/>
<evidence type="ECO:0000256" key="6">
    <source>
        <dbReference type="ARBA" id="ARBA00022747"/>
    </source>
</evidence>
<protein>
    <recommendedName>
        <fullName evidence="2">site-specific DNA-methyltransferase (cytosine-N(4)-specific)</fullName>
        <ecNumber evidence="2">2.1.1.113</ecNumber>
    </recommendedName>
</protein>
<proteinExistence type="inferred from homology"/>
<keyword evidence="4 10" id="KW-0808">Transferase</keyword>
<dbReference type="GO" id="GO:0003677">
    <property type="term" value="F:DNA binding"/>
    <property type="evidence" value="ECO:0007669"/>
    <property type="project" value="UniProtKB-KW"/>
</dbReference>
<dbReference type="GO" id="GO:0008170">
    <property type="term" value="F:N-methyltransferase activity"/>
    <property type="evidence" value="ECO:0007669"/>
    <property type="project" value="InterPro"/>
</dbReference>
<comment type="similarity">
    <text evidence="1">Belongs to the N(4)/N(6)-methyltransferase family. N(4) subfamily.</text>
</comment>
<evidence type="ECO:0000256" key="3">
    <source>
        <dbReference type="ARBA" id="ARBA00022603"/>
    </source>
</evidence>
<evidence type="ECO:0000259" key="9">
    <source>
        <dbReference type="Pfam" id="PF01555"/>
    </source>
</evidence>
<dbReference type="PRINTS" id="PR00508">
    <property type="entry name" value="S21N4MTFRASE"/>
</dbReference>
<evidence type="ECO:0000256" key="4">
    <source>
        <dbReference type="ARBA" id="ARBA00022679"/>
    </source>
</evidence>
<dbReference type="GO" id="GO:0015667">
    <property type="term" value="F:site-specific DNA-methyltransferase (cytosine-N4-specific) activity"/>
    <property type="evidence" value="ECO:0007669"/>
    <property type="project" value="UniProtKB-EC"/>
</dbReference>
<feature type="domain" description="DNA methylase N-4/N-6" evidence="9">
    <location>
        <begin position="52"/>
        <end position="303"/>
    </location>
</feature>
<dbReference type="AlphaFoldDB" id="A0A0W8F9S5"/>
<dbReference type="SUPFAM" id="SSF53335">
    <property type="entry name" value="S-adenosyl-L-methionine-dependent methyltransferases"/>
    <property type="match status" value="1"/>
</dbReference>
<dbReference type="PROSITE" id="PS00093">
    <property type="entry name" value="N4_MTASE"/>
    <property type="match status" value="1"/>
</dbReference>
<dbReference type="EMBL" id="LNQE01001426">
    <property type="protein sequence ID" value="KUG17652.1"/>
    <property type="molecule type" value="Genomic_DNA"/>
</dbReference>
<keyword evidence="7" id="KW-0238">DNA-binding</keyword>
<dbReference type="Pfam" id="PF01555">
    <property type="entry name" value="N6_N4_Mtase"/>
    <property type="match status" value="1"/>
</dbReference>
<dbReference type="GO" id="GO:0009307">
    <property type="term" value="P:DNA restriction-modification system"/>
    <property type="evidence" value="ECO:0007669"/>
    <property type="project" value="UniProtKB-KW"/>
</dbReference>
<evidence type="ECO:0000256" key="2">
    <source>
        <dbReference type="ARBA" id="ARBA00012185"/>
    </source>
</evidence>
<name>A0A0W8F9S5_9ZZZZ</name>
<evidence type="ECO:0000256" key="8">
    <source>
        <dbReference type="ARBA" id="ARBA00049120"/>
    </source>
</evidence>
<dbReference type="Gene3D" id="3.40.50.150">
    <property type="entry name" value="Vaccinia Virus protein VP39"/>
    <property type="match status" value="1"/>
</dbReference>
<dbReference type="GO" id="GO:0032259">
    <property type="term" value="P:methylation"/>
    <property type="evidence" value="ECO:0007669"/>
    <property type="project" value="UniProtKB-KW"/>
</dbReference>
<keyword evidence="6" id="KW-0680">Restriction system</keyword>
<evidence type="ECO:0000256" key="7">
    <source>
        <dbReference type="ARBA" id="ARBA00023125"/>
    </source>
</evidence>
<sequence>MTSYNSVLPLDMGVENPFRSIIPYKPYYFTEHGSAYLADSLEVMKNMPESSVNLIVTSPPYALVYKKEYGNVDANAYVKWFMDFADQFLRVLTEDGSLVINIGGSWNRGKPTRSTYQFELIIELAKKFHLAQEFYWYNPAKLPAPAEWVTVRRIRVKDSVELVLWLSKSPFPKADNRKILQPYSKDMQRLIERGYVAKKRPSGHNITSKFQRDNKGAIPPNLLQVGNNDANSPYLQKCKESNMKPHPARFPKELPQLFIDFLTDQGDVVMDPFCGSNMTGIVAETRKRRWIGIESIEDYLKASEFRFPHIYR</sequence>
<evidence type="ECO:0000313" key="10">
    <source>
        <dbReference type="EMBL" id="KUG17652.1"/>
    </source>
</evidence>
<organism evidence="10">
    <name type="scientific">hydrocarbon metagenome</name>
    <dbReference type="NCBI Taxonomy" id="938273"/>
    <lineage>
        <taxon>unclassified sequences</taxon>
        <taxon>metagenomes</taxon>
        <taxon>ecological metagenomes</taxon>
    </lineage>
</organism>
<dbReference type="InterPro" id="IPR017985">
    <property type="entry name" value="MeTrfase_CN4_CS"/>
</dbReference>
<gene>
    <name evidence="10" type="ORF">ASZ90_012651</name>
</gene>
<dbReference type="InterPro" id="IPR029063">
    <property type="entry name" value="SAM-dependent_MTases_sf"/>
</dbReference>
<dbReference type="InterPro" id="IPR002941">
    <property type="entry name" value="DNA_methylase_N4/N6"/>
</dbReference>
<comment type="catalytic activity">
    <reaction evidence="8">
        <text>a 2'-deoxycytidine in DNA + S-adenosyl-L-methionine = an N(4)-methyl-2'-deoxycytidine in DNA + S-adenosyl-L-homocysteine + H(+)</text>
        <dbReference type="Rhea" id="RHEA:16857"/>
        <dbReference type="Rhea" id="RHEA-COMP:11369"/>
        <dbReference type="Rhea" id="RHEA-COMP:13674"/>
        <dbReference type="ChEBI" id="CHEBI:15378"/>
        <dbReference type="ChEBI" id="CHEBI:57856"/>
        <dbReference type="ChEBI" id="CHEBI:59789"/>
        <dbReference type="ChEBI" id="CHEBI:85452"/>
        <dbReference type="ChEBI" id="CHEBI:137933"/>
        <dbReference type="EC" id="2.1.1.113"/>
    </reaction>
</comment>
<dbReference type="InterPro" id="IPR001091">
    <property type="entry name" value="RM_Methyltransferase"/>
</dbReference>
<accession>A0A0W8F9S5</accession>